<dbReference type="GO" id="GO:0046872">
    <property type="term" value="F:metal ion binding"/>
    <property type="evidence" value="ECO:0007669"/>
    <property type="project" value="UniProtKB-KW"/>
</dbReference>
<dbReference type="InterPro" id="IPR004480">
    <property type="entry name" value="Monothiol_GRX-rel"/>
</dbReference>
<dbReference type="Pfam" id="PF00462">
    <property type="entry name" value="Glutaredoxin"/>
    <property type="match status" value="1"/>
</dbReference>
<dbReference type="InterPro" id="IPR035903">
    <property type="entry name" value="HesB-like_dom_sf"/>
</dbReference>
<dbReference type="Gene3D" id="2.60.300.12">
    <property type="entry name" value="HesB-like domain"/>
    <property type="match status" value="1"/>
</dbReference>
<evidence type="ECO:0000256" key="4">
    <source>
        <dbReference type="ARBA" id="ARBA00023004"/>
    </source>
</evidence>
<evidence type="ECO:0000256" key="1">
    <source>
        <dbReference type="ARBA" id="ARBA00009630"/>
    </source>
</evidence>
<dbReference type="Gene3D" id="3.40.30.10">
    <property type="entry name" value="Glutaredoxin"/>
    <property type="match status" value="1"/>
</dbReference>
<dbReference type="SUPFAM" id="SSF52833">
    <property type="entry name" value="Thioredoxin-like"/>
    <property type="match status" value="1"/>
</dbReference>
<dbReference type="SUPFAM" id="SSF52821">
    <property type="entry name" value="Rhodanese/Cell cycle control phosphatase"/>
    <property type="match status" value="1"/>
</dbReference>
<dbReference type="NCBIfam" id="TIGR00365">
    <property type="entry name" value="Grx4 family monothiol glutaredoxin"/>
    <property type="match status" value="1"/>
</dbReference>
<keyword evidence="2" id="KW-0001">2Fe-2S</keyword>
<dbReference type="InterPro" id="IPR001763">
    <property type="entry name" value="Rhodanese-like_dom"/>
</dbReference>
<dbReference type="RefSeq" id="WP_153820431.1">
    <property type="nucleotide sequence ID" value="NZ_WJIE01000004.1"/>
</dbReference>
<proteinExistence type="inferred from homology"/>
<dbReference type="FunFam" id="3.40.30.10:FF:000005">
    <property type="entry name" value="Glutaredoxin 5"/>
    <property type="match status" value="1"/>
</dbReference>
<dbReference type="EMBL" id="WJIE01000004">
    <property type="protein sequence ID" value="MRG93620.1"/>
    <property type="molecule type" value="Genomic_DNA"/>
</dbReference>
<evidence type="ECO:0000256" key="3">
    <source>
        <dbReference type="ARBA" id="ARBA00022723"/>
    </source>
</evidence>
<evidence type="ECO:0000256" key="5">
    <source>
        <dbReference type="ARBA" id="ARBA00023014"/>
    </source>
</evidence>
<organism evidence="9 10">
    <name type="scientific">Polyangium spumosum</name>
    <dbReference type="NCBI Taxonomy" id="889282"/>
    <lineage>
        <taxon>Bacteria</taxon>
        <taxon>Pseudomonadati</taxon>
        <taxon>Myxococcota</taxon>
        <taxon>Polyangia</taxon>
        <taxon>Polyangiales</taxon>
        <taxon>Polyangiaceae</taxon>
        <taxon>Polyangium</taxon>
    </lineage>
</organism>
<evidence type="ECO:0000256" key="2">
    <source>
        <dbReference type="ARBA" id="ARBA00022714"/>
    </source>
</evidence>
<feature type="domain" description="Rhodanese" evidence="8">
    <location>
        <begin position="221"/>
        <end position="308"/>
    </location>
</feature>
<dbReference type="Pfam" id="PF00581">
    <property type="entry name" value="Rhodanese"/>
    <property type="match status" value="1"/>
</dbReference>
<protein>
    <recommendedName>
        <fullName evidence="7">Probable monothiol glutaredoxin 2</fullName>
    </recommendedName>
</protein>
<dbReference type="InterPro" id="IPR033658">
    <property type="entry name" value="GRX_PICOT-like"/>
</dbReference>
<dbReference type="AlphaFoldDB" id="A0A6N7PT79"/>
<dbReference type="Gene3D" id="3.40.250.10">
    <property type="entry name" value="Rhodanese-like domain"/>
    <property type="match status" value="1"/>
</dbReference>
<reference evidence="9 10" key="1">
    <citation type="submission" date="2019-10" db="EMBL/GenBank/DDBJ databases">
        <title>A soil myxobacterium in the family Polyangiaceae.</title>
        <authorList>
            <person name="Li Y."/>
            <person name="Wang J."/>
        </authorList>
    </citation>
    <scope>NUCLEOTIDE SEQUENCE [LARGE SCALE GENOMIC DNA]</scope>
    <source>
        <strain evidence="9 10">DSM 14734</strain>
    </source>
</reference>
<keyword evidence="4" id="KW-0408">Iron</keyword>
<dbReference type="PANTHER" id="PTHR10293:SF72">
    <property type="entry name" value="MONOTHIOL GLUTAREDOXIN-S14, CHLOROPLASTIC"/>
    <property type="match status" value="1"/>
</dbReference>
<sequence>MNLSEPLKQRIEALVRSDRVVLFMKGSRRFPQCGFSGAVVQILDEVIETYTTVNVLEDPEIREGVKAYASWPTIPQVYIDGEFVGGADIVREMRESGELAQKLGGAKGGEPKALTLTLSEAAKRAVVEAAKDADPGELLRFEVSPRFEYGLFFGPRAPGDVEVDAGGITVLVDAASARRADGVRVDFVEGPEGAGFKIDNPNEPPRVRQLSVRKLKEMLDAGESFELVDVRTERERAIAWIEQAKLLDQAELERLSALPRDTAIVFHCHHGGRSRSAAEAFVGRGFSRVYNLEGGIDAWAVVIDPSVARY</sequence>
<evidence type="ECO:0000259" key="8">
    <source>
        <dbReference type="PROSITE" id="PS50206"/>
    </source>
</evidence>
<dbReference type="SMART" id="SM00450">
    <property type="entry name" value="RHOD"/>
    <property type="match status" value="1"/>
</dbReference>
<name>A0A6N7PT79_9BACT</name>
<keyword evidence="10" id="KW-1185">Reference proteome</keyword>
<keyword evidence="5" id="KW-0411">Iron-sulfur</keyword>
<accession>A0A6N7PT79</accession>
<comment type="similarity">
    <text evidence="1">Belongs to the glutaredoxin family. Monothiol subfamily.</text>
</comment>
<comment type="caution">
    <text evidence="9">The sequence shown here is derived from an EMBL/GenBank/DDBJ whole genome shotgun (WGS) entry which is preliminary data.</text>
</comment>
<evidence type="ECO:0000256" key="7">
    <source>
        <dbReference type="ARBA" id="ARBA00070454"/>
    </source>
</evidence>
<dbReference type="CDD" id="cd03028">
    <property type="entry name" value="GRX_PICOT_like"/>
    <property type="match status" value="1"/>
</dbReference>
<dbReference type="InterPro" id="IPR002109">
    <property type="entry name" value="Glutaredoxin"/>
</dbReference>
<evidence type="ECO:0000313" key="10">
    <source>
        <dbReference type="Proteomes" id="UP000440224"/>
    </source>
</evidence>
<dbReference type="OrthoDB" id="285281at2"/>
<dbReference type="InterPro" id="IPR036873">
    <property type="entry name" value="Rhodanese-like_dom_sf"/>
</dbReference>
<dbReference type="PROSITE" id="PS50206">
    <property type="entry name" value="RHODANESE_3"/>
    <property type="match status" value="1"/>
</dbReference>
<dbReference type="Proteomes" id="UP000440224">
    <property type="component" value="Unassembled WGS sequence"/>
</dbReference>
<dbReference type="PROSITE" id="PS51354">
    <property type="entry name" value="GLUTAREDOXIN_2"/>
    <property type="match status" value="1"/>
</dbReference>
<keyword evidence="6" id="KW-0676">Redox-active center</keyword>
<evidence type="ECO:0000313" key="9">
    <source>
        <dbReference type="EMBL" id="MRG93620.1"/>
    </source>
</evidence>
<dbReference type="GO" id="GO:0051537">
    <property type="term" value="F:2 iron, 2 sulfur cluster binding"/>
    <property type="evidence" value="ECO:0007669"/>
    <property type="project" value="UniProtKB-KW"/>
</dbReference>
<dbReference type="PANTHER" id="PTHR10293">
    <property type="entry name" value="GLUTAREDOXIN FAMILY MEMBER"/>
    <property type="match status" value="1"/>
</dbReference>
<gene>
    <name evidence="9" type="primary">grxD</name>
    <name evidence="9" type="ORF">GF068_17130</name>
</gene>
<evidence type="ECO:0000256" key="6">
    <source>
        <dbReference type="ARBA" id="ARBA00023284"/>
    </source>
</evidence>
<dbReference type="InterPro" id="IPR036249">
    <property type="entry name" value="Thioredoxin-like_sf"/>
</dbReference>
<dbReference type="SUPFAM" id="SSF89360">
    <property type="entry name" value="HesB-like domain"/>
    <property type="match status" value="1"/>
</dbReference>
<keyword evidence="3" id="KW-0479">Metal-binding</keyword>